<keyword evidence="2" id="KW-0472">Membrane</keyword>
<reference evidence="3 4" key="2">
    <citation type="journal article" date="2019" name="G3 (Bethesda)">
        <title>Hybrid Assembly of the Genome of the Entomopathogenic Nematode Steinernema carpocapsae Identifies the X-Chromosome.</title>
        <authorList>
            <person name="Serra L."/>
            <person name="Macchietto M."/>
            <person name="Macias-Munoz A."/>
            <person name="McGill C.J."/>
            <person name="Rodriguez I.M."/>
            <person name="Rodriguez B."/>
            <person name="Murad R."/>
            <person name="Mortazavi A."/>
        </authorList>
    </citation>
    <scope>NUCLEOTIDE SEQUENCE [LARGE SCALE GENOMIC DNA]</scope>
    <source>
        <strain evidence="3 4">ALL</strain>
    </source>
</reference>
<protein>
    <submittedName>
        <fullName evidence="3">Uncharacterized protein</fullName>
    </submittedName>
</protein>
<dbReference type="Proteomes" id="UP000298663">
    <property type="component" value="Unassembled WGS sequence"/>
</dbReference>
<feature type="region of interest" description="Disordered" evidence="1">
    <location>
        <begin position="117"/>
        <end position="165"/>
    </location>
</feature>
<keyword evidence="2" id="KW-0812">Transmembrane</keyword>
<name>A0A4U5LU50_STECR</name>
<evidence type="ECO:0000313" key="4">
    <source>
        <dbReference type="Proteomes" id="UP000298663"/>
    </source>
</evidence>
<feature type="transmembrane region" description="Helical" evidence="2">
    <location>
        <begin position="12"/>
        <end position="34"/>
    </location>
</feature>
<dbReference type="EMBL" id="AZBU02000012">
    <property type="protein sequence ID" value="TKR59621.1"/>
    <property type="molecule type" value="Genomic_DNA"/>
</dbReference>
<comment type="caution">
    <text evidence="3">The sequence shown here is derived from an EMBL/GenBank/DDBJ whole genome shotgun (WGS) entry which is preliminary data.</text>
</comment>
<dbReference type="OrthoDB" id="5793875at2759"/>
<sequence length="165" mass="18826">MTRFAVHPDVALVWNTASAFICVWATSVLLIRALSYHAPRHRRLLLQRNRAIHCQLQRRSIAQRFERKHSSVHASNRVSVHLFPDRSSNSSGRSLQRRPNRRNYLRRIGFDVGHLGASRRSTESPVLSRNRAPRRIHARMDASAGDEGAKAGVPRQQRRPTSSTP</sequence>
<keyword evidence="2" id="KW-1133">Transmembrane helix</keyword>
<gene>
    <name evidence="3" type="ORF">L596_029264</name>
</gene>
<dbReference type="AlphaFoldDB" id="A0A4U5LU50"/>
<keyword evidence="4" id="KW-1185">Reference proteome</keyword>
<reference evidence="3 4" key="1">
    <citation type="journal article" date="2015" name="Genome Biol.">
        <title>Comparative genomics of Steinernema reveals deeply conserved gene regulatory networks.</title>
        <authorList>
            <person name="Dillman A.R."/>
            <person name="Macchietto M."/>
            <person name="Porter C.F."/>
            <person name="Rogers A."/>
            <person name="Williams B."/>
            <person name="Antoshechkin I."/>
            <person name="Lee M.M."/>
            <person name="Goodwin Z."/>
            <person name="Lu X."/>
            <person name="Lewis E.E."/>
            <person name="Goodrich-Blair H."/>
            <person name="Stock S.P."/>
            <person name="Adams B.J."/>
            <person name="Sternberg P.W."/>
            <person name="Mortazavi A."/>
        </authorList>
    </citation>
    <scope>NUCLEOTIDE SEQUENCE [LARGE SCALE GENOMIC DNA]</scope>
    <source>
        <strain evidence="3 4">ALL</strain>
    </source>
</reference>
<evidence type="ECO:0000256" key="1">
    <source>
        <dbReference type="SAM" id="MobiDB-lite"/>
    </source>
</evidence>
<evidence type="ECO:0000256" key="2">
    <source>
        <dbReference type="SAM" id="Phobius"/>
    </source>
</evidence>
<organism evidence="3 4">
    <name type="scientific">Steinernema carpocapsae</name>
    <name type="common">Entomopathogenic nematode</name>
    <dbReference type="NCBI Taxonomy" id="34508"/>
    <lineage>
        <taxon>Eukaryota</taxon>
        <taxon>Metazoa</taxon>
        <taxon>Ecdysozoa</taxon>
        <taxon>Nematoda</taxon>
        <taxon>Chromadorea</taxon>
        <taxon>Rhabditida</taxon>
        <taxon>Tylenchina</taxon>
        <taxon>Panagrolaimomorpha</taxon>
        <taxon>Strongyloidoidea</taxon>
        <taxon>Steinernematidae</taxon>
        <taxon>Steinernema</taxon>
    </lineage>
</organism>
<evidence type="ECO:0000313" key="3">
    <source>
        <dbReference type="EMBL" id="TKR59621.1"/>
    </source>
</evidence>
<accession>A0A4U5LU50</accession>
<proteinExistence type="predicted"/>